<dbReference type="STRING" id="486041.B0E054"/>
<gene>
    <name evidence="1" type="ORF">LACBIDRAFT_315239</name>
    <name evidence="2" type="ORF">LACBIDRAFT_315244</name>
</gene>
<dbReference type="InParanoid" id="B0E054"/>
<keyword evidence="3" id="KW-1185">Reference proteome</keyword>
<dbReference type="KEGG" id="lbc:LACBIDRAFT_315239"/>
<dbReference type="HOGENOM" id="CLU_2360090_0_0_1"/>
<evidence type="ECO:0000313" key="2">
    <source>
        <dbReference type="EMBL" id="EDQ99730.1"/>
    </source>
</evidence>
<dbReference type="EMBL" id="DS547159">
    <property type="protein sequence ID" value="EDQ99730.1"/>
    <property type="molecule type" value="Genomic_DNA"/>
</dbReference>
<dbReference type="EMBL" id="DS547159">
    <property type="protein sequence ID" value="EDQ99728.1"/>
    <property type="molecule type" value="Genomic_DNA"/>
</dbReference>
<evidence type="ECO:0000313" key="3">
    <source>
        <dbReference type="Proteomes" id="UP000001194"/>
    </source>
</evidence>
<dbReference type="KEGG" id="lbc:LACBIDRAFT_315244"/>
<dbReference type="RefSeq" id="XP_001889564.1">
    <property type="nucleotide sequence ID" value="XM_001889529.1"/>
</dbReference>
<dbReference type="RefSeq" id="XP_001889566.1">
    <property type="nucleotide sequence ID" value="XM_001889531.1"/>
</dbReference>
<proteinExistence type="predicted"/>
<organism evidence="3">
    <name type="scientific">Laccaria bicolor (strain S238N-H82 / ATCC MYA-4686)</name>
    <name type="common">Bicoloured deceiver</name>
    <name type="synonym">Laccaria laccata var. bicolor</name>
    <dbReference type="NCBI Taxonomy" id="486041"/>
    <lineage>
        <taxon>Eukaryota</taxon>
        <taxon>Fungi</taxon>
        <taxon>Dikarya</taxon>
        <taxon>Basidiomycota</taxon>
        <taxon>Agaricomycotina</taxon>
        <taxon>Agaricomycetes</taxon>
        <taxon>Agaricomycetidae</taxon>
        <taxon>Agaricales</taxon>
        <taxon>Agaricineae</taxon>
        <taxon>Hydnangiaceae</taxon>
        <taxon>Laccaria</taxon>
    </lineage>
</organism>
<evidence type="ECO:0000313" key="1">
    <source>
        <dbReference type="EMBL" id="EDQ99728.1"/>
    </source>
</evidence>
<dbReference type="GeneID" id="6085271"/>
<dbReference type="Proteomes" id="UP000001194">
    <property type="component" value="Unassembled WGS sequence"/>
</dbReference>
<dbReference type="GeneID" id="6085237"/>
<reference evidence="1 3" key="1">
    <citation type="journal article" date="2008" name="Nature">
        <title>The genome of Laccaria bicolor provides insights into mycorrhizal symbiosis.</title>
        <authorList>
            <person name="Martin F."/>
            <person name="Aerts A."/>
            <person name="Ahren D."/>
            <person name="Brun A."/>
            <person name="Danchin E.G.J."/>
            <person name="Duchaussoy F."/>
            <person name="Gibon J."/>
            <person name="Kohler A."/>
            <person name="Lindquist E."/>
            <person name="Pereda V."/>
            <person name="Salamov A."/>
            <person name="Shapiro H.J."/>
            <person name="Wuyts J."/>
            <person name="Blaudez D."/>
            <person name="Buee M."/>
            <person name="Brokstein P."/>
            <person name="Canbaeck B."/>
            <person name="Cohen D."/>
            <person name="Courty P.E."/>
            <person name="Coutinho P.M."/>
            <person name="Delaruelle C."/>
            <person name="Detter J.C."/>
            <person name="Deveau A."/>
            <person name="DiFazio S."/>
            <person name="Duplessis S."/>
            <person name="Fraissinet-Tachet L."/>
            <person name="Lucic E."/>
            <person name="Frey-Klett P."/>
            <person name="Fourrey C."/>
            <person name="Feussner I."/>
            <person name="Gay G."/>
            <person name="Grimwood J."/>
            <person name="Hoegger P.J."/>
            <person name="Jain P."/>
            <person name="Kilaru S."/>
            <person name="Labbe J."/>
            <person name="Lin Y.C."/>
            <person name="Legue V."/>
            <person name="Le Tacon F."/>
            <person name="Marmeisse R."/>
            <person name="Melayah D."/>
            <person name="Montanini B."/>
            <person name="Muratet M."/>
            <person name="Nehls U."/>
            <person name="Niculita-Hirzel H."/>
            <person name="Oudot-Le Secq M.P."/>
            <person name="Peter M."/>
            <person name="Quesneville H."/>
            <person name="Rajashekar B."/>
            <person name="Reich M."/>
            <person name="Rouhier N."/>
            <person name="Schmutz J."/>
            <person name="Yin T."/>
            <person name="Chalot M."/>
            <person name="Henrissat B."/>
            <person name="Kuees U."/>
            <person name="Lucas S."/>
            <person name="Van de Peer Y."/>
            <person name="Podila G.K."/>
            <person name="Polle A."/>
            <person name="Pukkila P.J."/>
            <person name="Richardson P.M."/>
            <person name="Rouze P."/>
            <person name="Sanders I.R."/>
            <person name="Stajich J.E."/>
            <person name="Tunlid A."/>
            <person name="Tuskan G."/>
            <person name="Grigoriev I.V."/>
        </authorList>
    </citation>
    <scope>NUCLEOTIDE SEQUENCE [LARGE SCALE GENOMIC DNA]</scope>
    <source>
        <strain evidence="3">S238N-H82 / ATCC MYA-4686</strain>
    </source>
</reference>
<dbReference type="AlphaFoldDB" id="B0E054"/>
<protein>
    <submittedName>
        <fullName evidence="1">Predicted protein</fullName>
    </submittedName>
</protein>
<sequence length="96" mass="11173">MNRVIFLDLPMEYARSSCTLPCLGLKLKLSMLDKHYLQIEENPEFLVRDWATETYTSLLTHFTDNTLERPFALIEHLIVHNLGDDLYGKSTQCLRA</sequence>
<name>B0E054_LACBS</name>
<dbReference type="OrthoDB" id="447173at2759"/>
<accession>B0E054</accession>